<evidence type="ECO:0000259" key="11">
    <source>
        <dbReference type="Pfam" id="PF11635"/>
    </source>
</evidence>
<evidence type="ECO:0000313" key="14">
    <source>
        <dbReference type="Proteomes" id="UP000016931"/>
    </source>
</evidence>
<keyword evidence="7 9" id="KW-0539">Nucleus</keyword>
<comment type="subcellular location">
    <subcellularLocation>
        <location evidence="1 9">Nucleus</location>
    </subcellularLocation>
</comment>
<gene>
    <name evidence="9" type="primary">MED16</name>
    <name evidence="13" type="ORF">SEPMUDRAFT_61751</name>
</gene>
<evidence type="ECO:0000256" key="6">
    <source>
        <dbReference type="ARBA" id="ARBA00023163"/>
    </source>
</evidence>
<dbReference type="GO" id="GO:0045893">
    <property type="term" value="P:positive regulation of DNA-templated transcription"/>
    <property type="evidence" value="ECO:0007669"/>
    <property type="project" value="TreeGrafter"/>
</dbReference>
<evidence type="ECO:0000256" key="5">
    <source>
        <dbReference type="ARBA" id="ARBA00023159"/>
    </source>
</evidence>
<evidence type="ECO:0000256" key="3">
    <source>
        <dbReference type="ARBA" id="ARBA00019614"/>
    </source>
</evidence>
<evidence type="ECO:0000256" key="7">
    <source>
        <dbReference type="ARBA" id="ARBA00023242"/>
    </source>
</evidence>
<dbReference type="GO" id="GO:0016592">
    <property type="term" value="C:mediator complex"/>
    <property type="evidence" value="ECO:0007669"/>
    <property type="project" value="InterPro"/>
</dbReference>
<evidence type="ECO:0000256" key="10">
    <source>
        <dbReference type="SAM" id="MobiDB-lite"/>
    </source>
</evidence>
<evidence type="ECO:0000256" key="9">
    <source>
        <dbReference type="RuleBase" id="RU364149"/>
    </source>
</evidence>
<dbReference type="Proteomes" id="UP000016931">
    <property type="component" value="Unassembled WGS sequence"/>
</dbReference>
<protein>
    <recommendedName>
        <fullName evidence="3 9">Mediator of RNA polymerase II transcription subunit 16</fullName>
    </recommendedName>
    <alternativeName>
        <fullName evidence="8 9">Mediator complex subunit 16</fullName>
    </alternativeName>
</protein>
<dbReference type="PANTHER" id="PTHR13224">
    <property type="entry name" value="THYROID HORMONE RECEPTOR-ASSOCIATED PROTEIN-RELATED"/>
    <property type="match status" value="1"/>
</dbReference>
<keyword evidence="6 9" id="KW-0804">Transcription</keyword>
<dbReference type="eggNOG" id="ENOG502QQU3">
    <property type="taxonomic scope" value="Eukaryota"/>
</dbReference>
<dbReference type="InterPro" id="IPR048339">
    <property type="entry name" value="Mediator_Med16_C"/>
</dbReference>
<organism evidence="13 14">
    <name type="scientific">Sphaerulina musiva (strain SO2202)</name>
    <name type="common">Poplar stem canker fungus</name>
    <name type="synonym">Septoria musiva</name>
    <dbReference type="NCBI Taxonomy" id="692275"/>
    <lineage>
        <taxon>Eukaryota</taxon>
        <taxon>Fungi</taxon>
        <taxon>Dikarya</taxon>
        <taxon>Ascomycota</taxon>
        <taxon>Pezizomycotina</taxon>
        <taxon>Dothideomycetes</taxon>
        <taxon>Dothideomycetidae</taxon>
        <taxon>Mycosphaerellales</taxon>
        <taxon>Mycosphaerellaceae</taxon>
        <taxon>Sphaerulina</taxon>
    </lineage>
</organism>
<evidence type="ECO:0000256" key="1">
    <source>
        <dbReference type="ARBA" id="ARBA00004123"/>
    </source>
</evidence>
<evidence type="ECO:0000256" key="8">
    <source>
        <dbReference type="ARBA" id="ARBA00032015"/>
    </source>
</evidence>
<comment type="subunit">
    <text evidence="9">Component of the Mediator complex.</text>
</comment>
<dbReference type="STRING" id="692275.M3DF51"/>
<evidence type="ECO:0000256" key="2">
    <source>
        <dbReference type="ARBA" id="ARBA00006543"/>
    </source>
</evidence>
<proteinExistence type="inferred from homology"/>
<dbReference type="PANTHER" id="PTHR13224:SF6">
    <property type="entry name" value="MEDIATOR OF RNA POLYMERASE II TRANSCRIPTION SUBUNIT 16"/>
    <property type="match status" value="1"/>
</dbReference>
<dbReference type="AlphaFoldDB" id="M3DF51"/>
<reference evidence="13 14" key="1">
    <citation type="journal article" date="2012" name="PLoS Pathog.">
        <title>Diverse lifestyles and strategies of plant pathogenesis encoded in the genomes of eighteen Dothideomycetes fungi.</title>
        <authorList>
            <person name="Ohm R.A."/>
            <person name="Feau N."/>
            <person name="Henrissat B."/>
            <person name="Schoch C.L."/>
            <person name="Horwitz B.A."/>
            <person name="Barry K.W."/>
            <person name="Condon B.J."/>
            <person name="Copeland A.C."/>
            <person name="Dhillon B."/>
            <person name="Glaser F."/>
            <person name="Hesse C.N."/>
            <person name="Kosti I."/>
            <person name="LaButti K."/>
            <person name="Lindquist E.A."/>
            <person name="Lucas S."/>
            <person name="Salamov A.A."/>
            <person name="Bradshaw R.E."/>
            <person name="Ciuffetti L."/>
            <person name="Hamelin R.C."/>
            <person name="Kema G.H.J."/>
            <person name="Lawrence C."/>
            <person name="Scott J.A."/>
            <person name="Spatafora J.W."/>
            <person name="Turgeon B.G."/>
            <person name="de Wit P.J.G.M."/>
            <person name="Zhong S."/>
            <person name="Goodwin S.B."/>
            <person name="Grigoriev I.V."/>
        </authorList>
    </citation>
    <scope>NUCLEOTIDE SEQUENCE [LARGE SCALE GENOMIC DNA]</scope>
    <source>
        <strain evidence="13 14">SO2202</strain>
    </source>
</reference>
<evidence type="ECO:0000256" key="4">
    <source>
        <dbReference type="ARBA" id="ARBA00023015"/>
    </source>
</evidence>
<feature type="domain" description="Mediator complex subunit Med16 N-terminal" evidence="11">
    <location>
        <begin position="203"/>
        <end position="474"/>
    </location>
</feature>
<dbReference type="InterPro" id="IPR021665">
    <property type="entry name" value="Mediator_Med16_N"/>
</dbReference>
<comment type="function">
    <text evidence="9">Component of the Mediator complex, a coactivator involved in the regulated transcription of nearly all RNA polymerase II-dependent genes. Mediator functions as a bridge to convey information from gene-specific regulatory proteins to the basal RNA polymerase II transcription machinery. Mediator is recruited to promoters by direct interactions with regulatory proteins and serves as a scaffold for the assembly of a functional preinitiation complex with RNA polymerase II and the general transcription factors.</text>
</comment>
<keyword evidence="4 9" id="KW-0805">Transcription regulation</keyword>
<dbReference type="InterPro" id="IPR048338">
    <property type="entry name" value="Mediator_Med16"/>
</dbReference>
<dbReference type="Pfam" id="PF20719">
    <property type="entry name" value="Med16_C"/>
    <property type="match status" value="1"/>
</dbReference>
<comment type="similarity">
    <text evidence="2 9">Belongs to the Mediator complex subunit 16 family.</text>
</comment>
<dbReference type="GeneID" id="27906712"/>
<dbReference type="HOGENOM" id="CLU_007624_0_0_1"/>
<dbReference type="OrthoDB" id="4139168at2759"/>
<sequence>MEIGSIEGPVGGMPDTSIMDPTMDDLFGEATGDLVTAMPTPPVPAALLVRLADMQSRGCCRKLAWSNTGSIAYIARDGSQVTFRAMVRHPKTGAWTASEPSKHAIQAPEGRVFVHLQFNGIGIELAVVDDAGVVHMYTLTGALSRMVPAAGGDLSRKTDEHSMNAIVGLHWLALFPAEFRGPYLDVARKNGDKWEAPIKHRDQHALKAHHPAEGRHALLHISRSTELTLLYQNEGQGWQSTSVVLHTVRSSDEYLTHAALGEDGADLLAVTADQSSQLRLYRITIHWNATQQSRGSQQHTLVSPELDVHHLTAVEMVRAQQMDGAKLSQLDIIPAVPEAAQLSPTTPTVQAIFTYSAASLDSSQNQAYSSTVLRWTVESYSPTLHESFKKLRQGSGDANNHVLHQATLLKRQADTTIPKIIMAFASQAFDTISAFATSDGCLDFRDRVSMNTLSSFNDTEIVSNIPQTGFWHPSGAQNVHVAMSSDGSALALVRANGEIATQNMIFTHGWQETEDALVGDNRAYIEAATVCIARQYAFLCFNNVSNDEVLALLPVNASVEIRSRVVKMIFRMLQRTPDISCQDQSRQQMIVLKEPFVPRCLSAQLALGTNSVTGERNFSAQYAFAMLTLRLASTACAQTLSRQDMKSISSDAVHSLRGLVKWCIDLMVYVVRTLVEVKRNLESGVTAKQAFEVLVTSSGSIALHLALCSYSRVVLRFQTMWIVKYMQAVQLVLGRARSIAEQQELTAILKHIKAMPFKLPHFEQMLAELDVAIRGAYNQPSISVEQRGQLETDMIVDGTVPSELEQPLNSLLDSMVPRLTAHVNLSDLMFWDVTLTHLRNCRRAEDGRAYDVIRKIVLPKHMQRRVCRRCGSYMEDVNADRLRGGDTVAWFAHLQRHCLCMDYWLLA</sequence>
<feature type="domain" description="Mediator complex subunit 16 C-terminal" evidence="12">
    <location>
        <begin position="824"/>
        <end position="904"/>
    </location>
</feature>
<dbReference type="Pfam" id="PF11635">
    <property type="entry name" value="Med16_N"/>
    <property type="match status" value="1"/>
</dbReference>
<keyword evidence="14" id="KW-1185">Reference proteome</keyword>
<feature type="region of interest" description="Disordered" evidence="10">
    <location>
        <begin position="1"/>
        <end position="20"/>
    </location>
</feature>
<dbReference type="RefSeq" id="XP_016764270.1">
    <property type="nucleotide sequence ID" value="XM_016909575.1"/>
</dbReference>
<evidence type="ECO:0000313" key="13">
    <source>
        <dbReference type="EMBL" id="EMF16149.1"/>
    </source>
</evidence>
<evidence type="ECO:0000259" key="12">
    <source>
        <dbReference type="Pfam" id="PF20719"/>
    </source>
</evidence>
<name>M3DF51_SPHMS</name>
<dbReference type="OMA" id="FDTTWLG"/>
<accession>M3DF51</accession>
<keyword evidence="5 9" id="KW-0010">Activator</keyword>
<dbReference type="EMBL" id="KB456261">
    <property type="protein sequence ID" value="EMF16149.1"/>
    <property type="molecule type" value="Genomic_DNA"/>
</dbReference>